<gene>
    <name evidence="9" type="primary">mcp</name>
    <name evidence="9" type="ORF">PPEP_b1113</name>
</gene>
<dbReference type="GO" id="GO:0006935">
    <property type="term" value="P:chemotaxis"/>
    <property type="evidence" value="ECO:0007669"/>
    <property type="project" value="UniProtKB-KW"/>
</dbReference>
<dbReference type="SMART" id="SM00304">
    <property type="entry name" value="HAMP"/>
    <property type="match status" value="4"/>
</dbReference>
<dbReference type="InterPro" id="IPR003660">
    <property type="entry name" value="HAMP_dom"/>
</dbReference>
<dbReference type="SUPFAM" id="SSF58104">
    <property type="entry name" value="Methyl-accepting chemotaxis protein (MCP) signaling domain"/>
    <property type="match status" value="1"/>
</dbReference>
<feature type="domain" description="HAMP" evidence="8">
    <location>
        <begin position="426"/>
        <end position="478"/>
    </location>
</feature>
<keyword evidence="6" id="KW-1133">Transmembrane helix</keyword>
<dbReference type="EMBL" id="AQHF01000034">
    <property type="protein sequence ID" value="MBE0349175.1"/>
    <property type="molecule type" value="Genomic_DNA"/>
</dbReference>
<keyword evidence="3 5" id="KW-0807">Transducer</keyword>
<protein>
    <submittedName>
        <fullName evidence="9">Methyl-accepting chemotaxis protein</fullName>
    </submittedName>
</protein>
<evidence type="ECO:0000313" key="10">
    <source>
        <dbReference type="Proteomes" id="UP000660708"/>
    </source>
</evidence>
<comment type="subcellular location">
    <subcellularLocation>
        <location evidence="1">Membrane</location>
    </subcellularLocation>
</comment>
<dbReference type="InterPro" id="IPR035965">
    <property type="entry name" value="PAS-like_dom_sf"/>
</dbReference>
<dbReference type="SUPFAM" id="SSF158472">
    <property type="entry name" value="HAMP domain-like"/>
    <property type="match status" value="1"/>
</dbReference>
<feature type="transmembrane region" description="Helical" evidence="6">
    <location>
        <begin position="6"/>
        <end position="28"/>
    </location>
</feature>
<dbReference type="FunFam" id="1.10.287.950:FF:000001">
    <property type="entry name" value="Methyl-accepting chemotaxis sensory transducer"/>
    <property type="match status" value="1"/>
</dbReference>
<evidence type="ECO:0000256" key="6">
    <source>
        <dbReference type="SAM" id="Phobius"/>
    </source>
</evidence>
<evidence type="ECO:0000256" key="2">
    <source>
        <dbReference type="ARBA" id="ARBA00022500"/>
    </source>
</evidence>
<keyword evidence="6" id="KW-0472">Membrane</keyword>
<comment type="caution">
    <text evidence="9">The sequence shown here is derived from an EMBL/GenBank/DDBJ whole genome shotgun (WGS) entry which is preliminary data.</text>
</comment>
<sequence>MKSVKAKLIIAVTVGLAVMLVGAMITVFTMKQVSEQYDELIDNELTAREQINLVLDDFKTQVQEWKNVLIRGSDPALLEKYWTRFEAKERNVQSQVDTILSRYTLPQSLQDKLKSYQEEHLILGQKYRESFAVFKQSGFDTQLADRLVQGIDRKASAYLLEINKQINTLVEERTAVTVATKHQVILLSTIGSIISALLTLALLTWYMQRLITRPIHHASVVAKAIAQGRLDNEVEVHSDDEIGDLLLNLRQMQTNLLDATKKLELQARENQRIRYALDNVAAPVMLCDDHNQVIYVNRQCEALFQRYQAQLELPPRVVHSAIPSALLHSSDALAQAAGSLLKQLEWEWCVDTVIIAATANPVTDQNGVLLGTVFEFADLSQVRRAEKQVEQLIQSASAGKLSERVNLEGYVGSMKLIANGLNKLLDAVEQPIKQTKQHLIALSKGEIPEQVNTQFKGEFAQIHTALEHATASLSLLIEDTYSLVAAAGKGALSTRVDETKHQGEFRKIIRGVNETLDAVSKPVALTSDYLESIANGQLPELNKAGYKGEFERIYQSLVRSIDAIEKMLTDAEKLAEAASEGDLHHRAKADTHQGAYASIILAMNKTLDSIEAPLTECMNVMDGLSQGNLTRQVEQSYSGDFALLKQSVNTSVANLADMIQKLIAMAESITVSVQQITTGIEELSERSSSQAASIEETRVSVGEITETVHSNASNAQSANQLAISVNQQAKQGGEVVEATIGSMAEITKSASEILTVIEVIDSIAFQTNLLALNASVEAARAGEKGKGFAVVAAEVRNLALRSASASKDISKLLSDSTSKVKQGSKLASESGKTLKTIVENVYGLASQVQTIAEACDTQSSGIEQINLAIKQIDGITQQNNTLVEMTNASGLSLLSKANELRDMVEQFDIGKSKTELIKCVG</sequence>
<proteinExistence type="inferred from homology"/>
<dbReference type="CDD" id="cd11386">
    <property type="entry name" value="MCP_signal"/>
    <property type="match status" value="1"/>
</dbReference>
<dbReference type="InterPro" id="IPR051310">
    <property type="entry name" value="MCP_chemotaxis"/>
</dbReference>
<dbReference type="Gene3D" id="1.20.120.1530">
    <property type="match status" value="2"/>
</dbReference>
<dbReference type="Pfam" id="PF00015">
    <property type="entry name" value="MCPsignal"/>
    <property type="match status" value="1"/>
</dbReference>
<dbReference type="RefSeq" id="WP_147391053.1">
    <property type="nucleotide sequence ID" value="NZ_AQHF01000034.1"/>
</dbReference>
<dbReference type="PANTHER" id="PTHR43531">
    <property type="entry name" value="PROTEIN ICFG"/>
    <property type="match status" value="1"/>
</dbReference>
<keyword evidence="10" id="KW-1185">Reference proteome</keyword>
<dbReference type="Pfam" id="PF00672">
    <property type="entry name" value="HAMP"/>
    <property type="match status" value="1"/>
</dbReference>
<evidence type="ECO:0000256" key="5">
    <source>
        <dbReference type="PROSITE-ProRule" id="PRU00284"/>
    </source>
</evidence>
<dbReference type="PROSITE" id="PS50111">
    <property type="entry name" value="CHEMOTAXIS_TRANSDUC_2"/>
    <property type="match status" value="1"/>
</dbReference>
<feature type="transmembrane region" description="Helical" evidence="6">
    <location>
        <begin position="184"/>
        <end position="207"/>
    </location>
</feature>
<keyword evidence="2" id="KW-0145">Chemotaxis</keyword>
<organism evidence="9 10">
    <name type="scientific">Pseudoalteromonas peptidolytica F12-50-A1</name>
    <dbReference type="NCBI Taxonomy" id="1315280"/>
    <lineage>
        <taxon>Bacteria</taxon>
        <taxon>Pseudomonadati</taxon>
        <taxon>Pseudomonadota</taxon>
        <taxon>Gammaproteobacteria</taxon>
        <taxon>Alteromonadales</taxon>
        <taxon>Pseudoalteromonadaceae</taxon>
        <taxon>Pseudoalteromonas</taxon>
    </lineage>
</organism>
<evidence type="ECO:0000256" key="3">
    <source>
        <dbReference type="ARBA" id="ARBA00023224"/>
    </source>
</evidence>
<dbReference type="GO" id="GO:0007165">
    <property type="term" value="P:signal transduction"/>
    <property type="evidence" value="ECO:0007669"/>
    <property type="project" value="UniProtKB-KW"/>
</dbReference>
<evidence type="ECO:0000256" key="4">
    <source>
        <dbReference type="ARBA" id="ARBA00029447"/>
    </source>
</evidence>
<dbReference type="PANTHER" id="PTHR43531:SF11">
    <property type="entry name" value="METHYL-ACCEPTING CHEMOTAXIS PROTEIN 3"/>
    <property type="match status" value="1"/>
</dbReference>
<dbReference type="Proteomes" id="UP000660708">
    <property type="component" value="Unassembled WGS sequence"/>
</dbReference>
<comment type="similarity">
    <text evidence="4">Belongs to the methyl-accepting chemotaxis (MCP) protein family.</text>
</comment>
<dbReference type="Pfam" id="PF18947">
    <property type="entry name" value="HAMP_2"/>
    <property type="match status" value="3"/>
</dbReference>
<dbReference type="SUPFAM" id="SSF55785">
    <property type="entry name" value="PYP-like sensor domain (PAS domain)"/>
    <property type="match status" value="1"/>
</dbReference>
<feature type="domain" description="Methyl-accepting transducer" evidence="7">
    <location>
        <begin position="665"/>
        <end position="894"/>
    </location>
</feature>
<accession>A0A8I0N081</accession>
<evidence type="ECO:0000313" key="9">
    <source>
        <dbReference type="EMBL" id="MBE0349175.1"/>
    </source>
</evidence>
<reference evidence="9 10" key="1">
    <citation type="submission" date="2015-06" db="EMBL/GenBank/DDBJ databases">
        <title>Genome sequence of Pseudoalteromonas peptidolytica.</title>
        <authorList>
            <person name="Xie B.-B."/>
            <person name="Rong J.-C."/>
            <person name="Qin Q.-L."/>
            <person name="Zhang Y.-Z."/>
        </authorList>
    </citation>
    <scope>NUCLEOTIDE SEQUENCE [LARGE SCALE GENOMIC DNA]</scope>
    <source>
        <strain evidence="9 10">F12-50-A1</strain>
    </source>
</reference>
<dbReference type="SMART" id="SM00283">
    <property type="entry name" value="MA"/>
    <property type="match status" value="1"/>
</dbReference>
<dbReference type="CDD" id="cd06225">
    <property type="entry name" value="HAMP"/>
    <property type="match status" value="1"/>
</dbReference>
<dbReference type="InterPro" id="IPR000014">
    <property type="entry name" value="PAS"/>
</dbReference>
<dbReference type="Pfam" id="PF13188">
    <property type="entry name" value="PAS_8"/>
    <property type="match status" value="1"/>
</dbReference>
<keyword evidence="6" id="KW-0812">Transmembrane</keyword>
<feature type="domain" description="HAMP" evidence="8">
    <location>
        <begin position="209"/>
        <end position="261"/>
    </location>
</feature>
<dbReference type="InterPro" id="IPR004089">
    <property type="entry name" value="MCPsignal_dom"/>
</dbReference>
<dbReference type="Gene3D" id="1.10.287.950">
    <property type="entry name" value="Methyl-accepting chemotaxis protein"/>
    <property type="match status" value="1"/>
</dbReference>
<name>A0A8I0N081_9GAMM</name>
<feature type="domain" description="HAMP" evidence="8">
    <location>
        <begin position="608"/>
        <end position="660"/>
    </location>
</feature>
<dbReference type="PROSITE" id="PS50885">
    <property type="entry name" value="HAMP"/>
    <property type="match status" value="3"/>
</dbReference>
<evidence type="ECO:0000259" key="7">
    <source>
        <dbReference type="PROSITE" id="PS50111"/>
    </source>
</evidence>
<dbReference type="AlphaFoldDB" id="A0A8I0N081"/>
<evidence type="ECO:0000256" key="1">
    <source>
        <dbReference type="ARBA" id="ARBA00004370"/>
    </source>
</evidence>
<dbReference type="Gene3D" id="6.10.340.10">
    <property type="match status" value="1"/>
</dbReference>
<evidence type="ECO:0000259" key="8">
    <source>
        <dbReference type="PROSITE" id="PS50885"/>
    </source>
</evidence>
<dbReference type="GO" id="GO:0004888">
    <property type="term" value="F:transmembrane signaling receptor activity"/>
    <property type="evidence" value="ECO:0007669"/>
    <property type="project" value="TreeGrafter"/>
</dbReference>
<dbReference type="GO" id="GO:0005886">
    <property type="term" value="C:plasma membrane"/>
    <property type="evidence" value="ECO:0007669"/>
    <property type="project" value="TreeGrafter"/>
</dbReference>